<name>A0A6V7V0Y8_MELEN</name>
<feature type="domain" description="SXP/RAL-2 family protein Ani s 5-like cation-binding" evidence="2">
    <location>
        <begin position="45"/>
        <end position="146"/>
    </location>
</feature>
<evidence type="ECO:0000256" key="1">
    <source>
        <dbReference type="SAM" id="SignalP"/>
    </source>
</evidence>
<keyword evidence="1" id="KW-0732">Signal</keyword>
<reference evidence="3 4" key="1">
    <citation type="submission" date="2020-08" db="EMBL/GenBank/DDBJ databases">
        <authorList>
            <person name="Koutsovoulos G."/>
            <person name="Danchin GJ E."/>
        </authorList>
    </citation>
    <scope>NUCLEOTIDE SEQUENCE [LARGE SCALE GENOMIC DNA]</scope>
</reference>
<dbReference type="Pfam" id="PF02520">
    <property type="entry name" value="ANIS5_cation-bd"/>
    <property type="match status" value="1"/>
</dbReference>
<dbReference type="EMBL" id="CAJEWN010000135">
    <property type="protein sequence ID" value="CAD2168025.1"/>
    <property type="molecule type" value="Genomic_DNA"/>
</dbReference>
<evidence type="ECO:0000259" key="2">
    <source>
        <dbReference type="Pfam" id="PF02520"/>
    </source>
</evidence>
<protein>
    <recommendedName>
        <fullName evidence="2">SXP/RAL-2 family protein Ani s 5-like cation-binding domain-containing protein</fullName>
    </recommendedName>
</protein>
<dbReference type="AlphaFoldDB" id="A0A6V7V0Y8"/>
<evidence type="ECO:0000313" key="4">
    <source>
        <dbReference type="Proteomes" id="UP000580250"/>
    </source>
</evidence>
<accession>A0A6V7V0Y8</accession>
<dbReference type="InterPro" id="IPR003677">
    <property type="entry name" value="ANIS5_cation-bd"/>
</dbReference>
<sequence length="155" mass="17243">MSSIQKSLLPIIFLSIFVVKIFSQSAGLPPPPPFLEGAPQNLITEFHQLLIKSGQKTDGEIEQLVKDWIAEQTPEIQAKYAKFEEAKSKAEVEAEKLHQAAIAKFSSAAKEADAKLSAIAKNPTLPAQEKNKLIQDFMQNLKPEIRSEIEKSMQQ</sequence>
<feature type="signal peptide" evidence="1">
    <location>
        <begin position="1"/>
        <end position="23"/>
    </location>
</feature>
<evidence type="ECO:0000313" key="3">
    <source>
        <dbReference type="EMBL" id="CAD2168025.1"/>
    </source>
</evidence>
<organism evidence="3 4">
    <name type="scientific">Meloidogyne enterolobii</name>
    <name type="common">Root-knot nematode worm</name>
    <name type="synonym">Meloidogyne mayaguensis</name>
    <dbReference type="NCBI Taxonomy" id="390850"/>
    <lineage>
        <taxon>Eukaryota</taxon>
        <taxon>Metazoa</taxon>
        <taxon>Ecdysozoa</taxon>
        <taxon>Nematoda</taxon>
        <taxon>Chromadorea</taxon>
        <taxon>Rhabditida</taxon>
        <taxon>Tylenchina</taxon>
        <taxon>Tylenchomorpha</taxon>
        <taxon>Tylenchoidea</taxon>
        <taxon>Meloidogynidae</taxon>
        <taxon>Meloidogyninae</taxon>
        <taxon>Meloidogyne</taxon>
    </lineage>
</organism>
<dbReference type="Proteomes" id="UP000580250">
    <property type="component" value="Unassembled WGS sequence"/>
</dbReference>
<dbReference type="PANTHER" id="PTHR21593:SF36">
    <property type="entry name" value="DUF148 DOMAIN-CONTAINING PROTEIN-RELATED"/>
    <property type="match status" value="1"/>
</dbReference>
<gene>
    <name evidence="3" type="ORF">MENT_LOCUS19360</name>
</gene>
<comment type="caution">
    <text evidence="3">The sequence shown here is derived from an EMBL/GenBank/DDBJ whole genome shotgun (WGS) entry which is preliminary data.</text>
</comment>
<dbReference type="SUPFAM" id="SSF158855">
    <property type="entry name" value="Lipase chaperone-like"/>
    <property type="match status" value="1"/>
</dbReference>
<dbReference type="OrthoDB" id="5813646at2759"/>
<proteinExistence type="predicted"/>
<dbReference type="InterPro" id="IPR052823">
    <property type="entry name" value="SXP/RAL-2_related"/>
</dbReference>
<dbReference type="PANTHER" id="PTHR21593">
    <property type="entry name" value="PRION-LIKE- Q/N-RICH -DOMAIN-BEARING PROTEIN PROTEIN"/>
    <property type="match status" value="1"/>
</dbReference>
<feature type="chain" id="PRO_5027664197" description="SXP/RAL-2 family protein Ani s 5-like cation-binding domain-containing protein" evidence="1">
    <location>
        <begin position="24"/>
        <end position="155"/>
    </location>
</feature>